<dbReference type="EMBL" id="JAMDMX010000028">
    <property type="protein sequence ID" value="MCY9693195.1"/>
    <property type="molecule type" value="Genomic_DNA"/>
</dbReference>
<name>A0ABT4GAH2_9BACL</name>
<dbReference type="CDD" id="cd03216">
    <property type="entry name" value="ABC_Carb_Monos_I"/>
    <property type="match status" value="1"/>
</dbReference>
<feature type="domain" description="ABC transporter" evidence="3">
    <location>
        <begin position="256"/>
        <end position="501"/>
    </location>
</feature>
<accession>A0ABT4GAH2</accession>
<feature type="domain" description="ABC transporter" evidence="3">
    <location>
        <begin position="5"/>
        <end position="239"/>
    </location>
</feature>
<dbReference type="InterPro" id="IPR017871">
    <property type="entry name" value="ABC_transporter-like_CS"/>
</dbReference>
<gene>
    <name evidence="4" type="ORF">M5X19_09860</name>
</gene>
<dbReference type="Gene3D" id="3.40.50.300">
    <property type="entry name" value="P-loop containing nucleotide triphosphate hydrolases"/>
    <property type="match status" value="2"/>
</dbReference>
<dbReference type="Pfam" id="PF00005">
    <property type="entry name" value="ABC_tran"/>
    <property type="match status" value="2"/>
</dbReference>
<dbReference type="SMART" id="SM00382">
    <property type="entry name" value="AAA"/>
    <property type="match status" value="1"/>
</dbReference>
<dbReference type="InterPro" id="IPR003439">
    <property type="entry name" value="ABC_transporter-like_ATP-bd"/>
</dbReference>
<evidence type="ECO:0000313" key="4">
    <source>
        <dbReference type="EMBL" id="MCY9693195.1"/>
    </source>
</evidence>
<dbReference type="PANTHER" id="PTHR43790:SF4">
    <property type="entry name" value="GUANOSINE IMPORT ATP-BINDING PROTEIN NUPO"/>
    <property type="match status" value="1"/>
</dbReference>
<dbReference type="CDD" id="cd03215">
    <property type="entry name" value="ABC_Carb_Monos_II"/>
    <property type="match status" value="1"/>
</dbReference>
<organism evidence="4 5">
    <name type="scientific">Paenibacillus alginolyticus</name>
    <dbReference type="NCBI Taxonomy" id="59839"/>
    <lineage>
        <taxon>Bacteria</taxon>
        <taxon>Bacillati</taxon>
        <taxon>Bacillota</taxon>
        <taxon>Bacilli</taxon>
        <taxon>Bacillales</taxon>
        <taxon>Paenibacillaceae</taxon>
        <taxon>Paenibacillus</taxon>
    </lineage>
</organism>
<dbReference type="RefSeq" id="WP_268614688.1">
    <property type="nucleotide sequence ID" value="NZ_JAMDMX010000028.1"/>
</dbReference>
<sequence>MEYFLDVVNVRKAFSSVVANDDVNFRVLKGEVHAILGENGAGKSTLMKILCGLYQPDQGEVKLEGQTVHFQSPRDAIRAGIGMVHQHFMLIPALTVAENIVLGDEPGAVNYDKTGAIEKVKHLSERYQLHIDPKAKVADLAVGLQQRVEILKVLYRNAKMLILDEPTALLTPQESEQLFEVVANFKKQGMPVIFISHKLDEVKSIADRVTVMRAGRTVGSHDVTDLTVKQMANLMVGRDVVFALEKQPQRIGDIILEVNDLLVKDVKKHHIKVNNISLQVRKGEIVGVAGIDGNGQVELIDAITGLHKISGGSIRFNGREISRLSSSDRVRAGMAYVPQDRQLYGLVLPFNIVDNMILRDVRRKPFSNWGFLRKKVAASYTKPLMDEYDIRPRDPYKKAEELSGGNQQKVILAREVSRDPDLLIVAQPTRGMDVGAIEHIHQQLLRLRDEGKAILLVSLELDEILSLSDRIAVLHEGKIVDIVSAEKISREQVGLLMMGQSIEKYQNEVLQQ</sequence>
<keyword evidence="5" id="KW-1185">Reference proteome</keyword>
<evidence type="ECO:0000256" key="2">
    <source>
        <dbReference type="ARBA" id="ARBA00022840"/>
    </source>
</evidence>
<dbReference type="Proteomes" id="UP001527099">
    <property type="component" value="Unassembled WGS sequence"/>
</dbReference>
<dbReference type="PROSITE" id="PS00211">
    <property type="entry name" value="ABC_TRANSPORTER_1"/>
    <property type="match status" value="1"/>
</dbReference>
<dbReference type="PANTHER" id="PTHR43790">
    <property type="entry name" value="CARBOHYDRATE TRANSPORT ATP-BINDING PROTEIN MG119-RELATED"/>
    <property type="match status" value="1"/>
</dbReference>
<evidence type="ECO:0000313" key="5">
    <source>
        <dbReference type="Proteomes" id="UP001527099"/>
    </source>
</evidence>
<dbReference type="GO" id="GO:0005524">
    <property type="term" value="F:ATP binding"/>
    <property type="evidence" value="ECO:0007669"/>
    <property type="project" value="UniProtKB-KW"/>
</dbReference>
<dbReference type="InterPro" id="IPR027417">
    <property type="entry name" value="P-loop_NTPase"/>
</dbReference>
<dbReference type="InterPro" id="IPR050107">
    <property type="entry name" value="ABC_carbohydrate_import_ATPase"/>
</dbReference>
<keyword evidence="2 4" id="KW-0067">ATP-binding</keyword>
<dbReference type="SUPFAM" id="SSF52540">
    <property type="entry name" value="P-loop containing nucleoside triphosphate hydrolases"/>
    <property type="match status" value="2"/>
</dbReference>
<dbReference type="PROSITE" id="PS50893">
    <property type="entry name" value="ABC_TRANSPORTER_2"/>
    <property type="match status" value="2"/>
</dbReference>
<reference evidence="4 5" key="1">
    <citation type="submission" date="2022-05" db="EMBL/GenBank/DDBJ databases">
        <title>Genome Sequencing of Bee-Associated Microbes.</title>
        <authorList>
            <person name="Dunlap C."/>
        </authorList>
    </citation>
    <scope>NUCLEOTIDE SEQUENCE [LARGE SCALE GENOMIC DNA]</scope>
    <source>
        <strain evidence="4 5">NRRL B-14421</strain>
    </source>
</reference>
<proteinExistence type="predicted"/>
<evidence type="ECO:0000256" key="1">
    <source>
        <dbReference type="ARBA" id="ARBA00022741"/>
    </source>
</evidence>
<evidence type="ECO:0000259" key="3">
    <source>
        <dbReference type="PROSITE" id="PS50893"/>
    </source>
</evidence>
<protein>
    <submittedName>
        <fullName evidence="4">ABC transporter ATP-binding protein</fullName>
    </submittedName>
</protein>
<keyword evidence="1" id="KW-0547">Nucleotide-binding</keyword>
<dbReference type="InterPro" id="IPR003593">
    <property type="entry name" value="AAA+_ATPase"/>
</dbReference>
<comment type="caution">
    <text evidence="4">The sequence shown here is derived from an EMBL/GenBank/DDBJ whole genome shotgun (WGS) entry which is preliminary data.</text>
</comment>